<keyword evidence="3" id="KW-0132">Cell division</keyword>
<dbReference type="Gene3D" id="3.30.160.880">
    <property type="entry name" value="Cell division protein ZapA protomer, N-terminal domain"/>
    <property type="match status" value="1"/>
</dbReference>
<accession>A0A520LSF1</accession>
<dbReference type="AlphaFoldDB" id="A0A520LSF1"/>
<comment type="caution">
    <text evidence="3">The sequence shown here is derived from an EMBL/GenBank/DDBJ whole genome shotgun (WGS) entry which is preliminary data.</text>
</comment>
<dbReference type="Pfam" id="PF05164">
    <property type="entry name" value="ZapA"/>
    <property type="match status" value="1"/>
</dbReference>
<organism evidence="3 4">
    <name type="scientific">SAR86 cluster bacterium</name>
    <dbReference type="NCBI Taxonomy" id="2030880"/>
    <lineage>
        <taxon>Bacteria</taxon>
        <taxon>Pseudomonadati</taxon>
        <taxon>Pseudomonadota</taxon>
        <taxon>Gammaproteobacteria</taxon>
        <taxon>SAR86 cluster</taxon>
    </lineage>
</organism>
<reference evidence="3 4" key="1">
    <citation type="submission" date="2019-02" db="EMBL/GenBank/DDBJ databases">
        <title>Prokaryotic population dynamics and viral predation in marine succession experiment using metagenomics: the confinement effect.</title>
        <authorList>
            <person name="Haro-Moreno J.M."/>
            <person name="Rodriguez-Valera F."/>
            <person name="Lopez-Perez M."/>
        </authorList>
    </citation>
    <scope>NUCLEOTIDE SEQUENCE [LARGE SCALE GENOMIC DNA]</scope>
    <source>
        <strain evidence="3">MED-G168</strain>
    </source>
</reference>
<proteinExistence type="inferred from homology"/>
<dbReference type="InterPro" id="IPR042233">
    <property type="entry name" value="Cell_div_ZapA_N"/>
</dbReference>
<evidence type="ECO:0000256" key="2">
    <source>
        <dbReference type="ARBA" id="ARBA00023054"/>
    </source>
</evidence>
<evidence type="ECO:0000256" key="1">
    <source>
        <dbReference type="ARBA" id="ARBA00010074"/>
    </source>
</evidence>
<evidence type="ECO:0000313" key="4">
    <source>
        <dbReference type="Proteomes" id="UP000319023"/>
    </source>
</evidence>
<dbReference type="GO" id="GO:0051301">
    <property type="term" value="P:cell division"/>
    <property type="evidence" value="ECO:0007669"/>
    <property type="project" value="UniProtKB-KW"/>
</dbReference>
<dbReference type="InterPro" id="IPR036192">
    <property type="entry name" value="Cell_div_ZapA-like_sf"/>
</dbReference>
<gene>
    <name evidence="3" type="ORF">EVB01_01685</name>
</gene>
<protein>
    <submittedName>
        <fullName evidence="3">Cell division protein ZapA</fullName>
    </submittedName>
</protein>
<name>A0A520LSF1_9GAMM</name>
<sequence length="89" mass="9723">MSNKEVLELMIMGKKISIACPPKDKEGLIKAAEILNEQIDSIPDKSNALILTSLDLAFKSQLPQEGTALSKGEEKNLNDLVSKIEQSLN</sequence>
<dbReference type="Proteomes" id="UP000319023">
    <property type="component" value="Unassembled WGS sequence"/>
</dbReference>
<evidence type="ECO:0000313" key="3">
    <source>
        <dbReference type="EMBL" id="RZO11921.1"/>
    </source>
</evidence>
<dbReference type="InterPro" id="IPR007838">
    <property type="entry name" value="Cell_div_ZapA-like"/>
</dbReference>
<dbReference type="SUPFAM" id="SSF102829">
    <property type="entry name" value="Cell division protein ZapA-like"/>
    <property type="match status" value="1"/>
</dbReference>
<keyword evidence="3" id="KW-0131">Cell cycle</keyword>
<dbReference type="EMBL" id="SHBN01000024">
    <property type="protein sequence ID" value="RZO11921.1"/>
    <property type="molecule type" value="Genomic_DNA"/>
</dbReference>
<keyword evidence="2" id="KW-0175">Coiled coil</keyword>
<comment type="similarity">
    <text evidence="1">Belongs to the ZapA family. Type 1 subfamily.</text>
</comment>